<evidence type="ECO:0000313" key="2">
    <source>
        <dbReference type="Proteomes" id="UP000251002"/>
    </source>
</evidence>
<dbReference type="AlphaFoldDB" id="A0A365L7U4"/>
<organism evidence="1 2">
    <name type="scientific">Planococcus halotolerans</name>
    <dbReference type="NCBI Taxonomy" id="2233542"/>
    <lineage>
        <taxon>Bacteria</taxon>
        <taxon>Bacillati</taxon>
        <taxon>Bacillota</taxon>
        <taxon>Bacilli</taxon>
        <taxon>Bacillales</taxon>
        <taxon>Caryophanaceae</taxon>
        <taxon>Planococcus</taxon>
    </lineage>
</organism>
<accession>A0A365L7U4</accession>
<evidence type="ECO:0000313" key="1">
    <source>
        <dbReference type="EMBL" id="RAZ81470.1"/>
    </source>
</evidence>
<name>A0A365L7U4_9BACL</name>
<dbReference type="EMBL" id="QLZR01000001">
    <property type="protein sequence ID" value="RAZ81470.1"/>
    <property type="molecule type" value="Genomic_DNA"/>
</dbReference>
<dbReference type="RefSeq" id="WP_133257372.1">
    <property type="nucleotide sequence ID" value="NZ_CP196859.1"/>
</dbReference>
<gene>
    <name evidence="1" type="ORF">DP120_04125</name>
</gene>
<reference evidence="1 2" key="1">
    <citation type="submission" date="2018-06" db="EMBL/GenBank/DDBJ databases">
        <title>The draft genome sequences of strains SCU63 and S1.</title>
        <authorList>
            <person name="Gan L."/>
        </authorList>
    </citation>
    <scope>NUCLEOTIDE SEQUENCE [LARGE SCALE GENOMIC DNA]</scope>
    <source>
        <strain evidence="1 2">SCU63</strain>
    </source>
</reference>
<protein>
    <submittedName>
        <fullName evidence="1">Uncharacterized protein</fullName>
    </submittedName>
</protein>
<comment type="caution">
    <text evidence="1">The sequence shown here is derived from an EMBL/GenBank/DDBJ whole genome shotgun (WGS) entry which is preliminary data.</text>
</comment>
<sequence>MQNSKAGADVFRCAKNSNLLGSRRESGGFFKFGVGFWVSATKMGLTATKMSLTATKLRNRATKIKKWKIFQITVRFSIF</sequence>
<keyword evidence="2" id="KW-1185">Reference proteome</keyword>
<proteinExistence type="predicted"/>
<dbReference type="Proteomes" id="UP000251002">
    <property type="component" value="Unassembled WGS sequence"/>
</dbReference>